<evidence type="ECO:0000313" key="5">
    <source>
        <dbReference type="Proteomes" id="UP000323708"/>
    </source>
</evidence>
<accession>A0A5B0WTK1</accession>
<evidence type="ECO:0000256" key="2">
    <source>
        <dbReference type="ARBA" id="ARBA00022729"/>
    </source>
</evidence>
<dbReference type="GO" id="GO:0005975">
    <property type="term" value="P:carbohydrate metabolic process"/>
    <property type="evidence" value="ECO:0007669"/>
    <property type="project" value="InterPro"/>
</dbReference>
<gene>
    <name evidence="4" type="ORF">F0M18_14225</name>
</gene>
<reference evidence="4 5" key="1">
    <citation type="submission" date="2019-09" db="EMBL/GenBank/DDBJ databases">
        <authorList>
            <person name="Chen X.-Y."/>
        </authorList>
    </citation>
    <scope>NUCLEOTIDE SEQUENCE [LARGE SCALE GENOMIC DNA]</scope>
    <source>
        <strain evidence="4 5">NY5</strain>
    </source>
</reference>
<dbReference type="Proteomes" id="UP000323708">
    <property type="component" value="Unassembled WGS sequence"/>
</dbReference>
<keyword evidence="2" id="KW-0732">Signal</keyword>
<proteinExistence type="predicted"/>
<keyword evidence="5" id="KW-1185">Reference proteome</keyword>
<dbReference type="EMBL" id="VTUX01000007">
    <property type="protein sequence ID" value="KAA1189511.1"/>
    <property type="molecule type" value="Genomic_DNA"/>
</dbReference>
<feature type="domain" description="NodB homology" evidence="3">
    <location>
        <begin position="29"/>
        <end position="308"/>
    </location>
</feature>
<dbReference type="Gene3D" id="3.20.20.370">
    <property type="entry name" value="Glycoside hydrolase/deacetylase"/>
    <property type="match status" value="1"/>
</dbReference>
<comment type="caution">
    <text evidence="4">The sequence shown here is derived from an EMBL/GenBank/DDBJ whole genome shotgun (WGS) entry which is preliminary data.</text>
</comment>
<sequence length="308" mass="34127">MAYLQRHAYSVLSLESALSGLRDGSLPQSPVVITFDDGYYTTYSKALPHLARYGFPATVYLITHAFVNGYPLFNYLVGYLLWKAEPGEVDLSALAVPGLGAVDYPASKMSKDLDWVQRKIVAYGEALDSEEERIQLCMRLAELVGQDYESLVSSRALNLVSEEEAKELEQAGVSIELHSHLHRFPGLPEEAGPAGQDMAENISQIEKVTGRRPTHFCYPYGMWSEQHWATLASFGIESATTCDRGLVFPEDNPYSLNRILDNERMSQVEFEALVSGFALSGKAVRRTLARVYDKLFGGQAAPSLAEKS</sequence>
<evidence type="ECO:0000259" key="3">
    <source>
        <dbReference type="PROSITE" id="PS51677"/>
    </source>
</evidence>
<dbReference type="AlphaFoldDB" id="A0A5B0WTK1"/>
<organism evidence="4 5">
    <name type="scientific">Pseudohalioglobus sediminis</name>
    <dbReference type="NCBI Taxonomy" id="2606449"/>
    <lineage>
        <taxon>Bacteria</taxon>
        <taxon>Pseudomonadati</taxon>
        <taxon>Pseudomonadota</taxon>
        <taxon>Gammaproteobacteria</taxon>
        <taxon>Cellvibrionales</taxon>
        <taxon>Halieaceae</taxon>
        <taxon>Pseudohalioglobus</taxon>
    </lineage>
</organism>
<protein>
    <submittedName>
        <fullName evidence="4">Polysaccharide deacetylase family protein</fullName>
    </submittedName>
</protein>
<dbReference type="InterPro" id="IPR011330">
    <property type="entry name" value="Glyco_hydro/deAcase_b/a-brl"/>
</dbReference>
<dbReference type="PROSITE" id="PS51677">
    <property type="entry name" value="NODB"/>
    <property type="match status" value="1"/>
</dbReference>
<dbReference type="InterPro" id="IPR002509">
    <property type="entry name" value="NODB_dom"/>
</dbReference>
<dbReference type="GO" id="GO:0016810">
    <property type="term" value="F:hydrolase activity, acting on carbon-nitrogen (but not peptide) bonds"/>
    <property type="evidence" value="ECO:0007669"/>
    <property type="project" value="InterPro"/>
</dbReference>
<dbReference type="CDD" id="cd10918">
    <property type="entry name" value="CE4_NodB_like_5s_6s"/>
    <property type="match status" value="1"/>
</dbReference>
<comment type="subcellular location">
    <subcellularLocation>
        <location evidence="1">Secreted</location>
    </subcellularLocation>
</comment>
<evidence type="ECO:0000313" key="4">
    <source>
        <dbReference type="EMBL" id="KAA1189511.1"/>
    </source>
</evidence>
<dbReference type="SUPFAM" id="SSF88713">
    <property type="entry name" value="Glycoside hydrolase/deacetylase"/>
    <property type="match status" value="1"/>
</dbReference>
<dbReference type="PANTHER" id="PTHR34216">
    <property type="match status" value="1"/>
</dbReference>
<dbReference type="RefSeq" id="WP_149612122.1">
    <property type="nucleotide sequence ID" value="NZ_VTUX01000007.1"/>
</dbReference>
<name>A0A5B0WTK1_9GAMM</name>
<dbReference type="Pfam" id="PF01522">
    <property type="entry name" value="Polysacc_deac_1"/>
    <property type="match status" value="2"/>
</dbReference>
<dbReference type="PANTHER" id="PTHR34216:SF3">
    <property type="entry name" value="POLY-BETA-1,6-N-ACETYL-D-GLUCOSAMINE N-DEACETYLASE"/>
    <property type="match status" value="1"/>
</dbReference>
<dbReference type="GO" id="GO:0005576">
    <property type="term" value="C:extracellular region"/>
    <property type="evidence" value="ECO:0007669"/>
    <property type="project" value="UniProtKB-SubCell"/>
</dbReference>
<dbReference type="InterPro" id="IPR051398">
    <property type="entry name" value="Polysacch_Deacetylase"/>
</dbReference>
<evidence type="ECO:0000256" key="1">
    <source>
        <dbReference type="ARBA" id="ARBA00004613"/>
    </source>
</evidence>